<dbReference type="EMBL" id="FOXC01000001">
    <property type="protein sequence ID" value="SFO92251.1"/>
    <property type="molecule type" value="Genomic_DNA"/>
</dbReference>
<evidence type="ECO:0000313" key="3">
    <source>
        <dbReference type="Proteomes" id="UP000242243"/>
    </source>
</evidence>
<dbReference type="Proteomes" id="UP000242243">
    <property type="component" value="Unassembled WGS sequence"/>
</dbReference>
<dbReference type="AlphaFoldDB" id="A0A1I5L683"/>
<accession>A0A1I5L683</accession>
<organism evidence="2 3">
    <name type="scientific">Halolactibacillus halophilus</name>
    <dbReference type="NCBI Taxonomy" id="306540"/>
    <lineage>
        <taxon>Bacteria</taxon>
        <taxon>Bacillati</taxon>
        <taxon>Bacillota</taxon>
        <taxon>Bacilli</taxon>
        <taxon>Bacillales</taxon>
        <taxon>Bacillaceae</taxon>
        <taxon>Halolactibacillus</taxon>
    </lineage>
</organism>
<dbReference type="STRING" id="306540.SAMN05421839_101199"/>
<reference evidence="2 3" key="1">
    <citation type="submission" date="2016-10" db="EMBL/GenBank/DDBJ databases">
        <authorList>
            <person name="de Groot N.N."/>
        </authorList>
    </citation>
    <scope>NUCLEOTIDE SEQUENCE [LARGE SCALE GENOMIC DNA]</scope>
    <source>
        <strain evidence="2 3">DSM 17073</strain>
    </source>
</reference>
<reference evidence="1 4" key="2">
    <citation type="submission" date="2019-07" db="EMBL/GenBank/DDBJ databases">
        <title>Whole genome shotgun sequence of Halolactibacillus halophilus NBRC 100868.</title>
        <authorList>
            <person name="Hosoyama A."/>
            <person name="Uohara A."/>
            <person name="Ohji S."/>
            <person name="Ichikawa N."/>
        </authorList>
    </citation>
    <scope>NUCLEOTIDE SEQUENCE [LARGE SCALE GENOMIC DNA]</scope>
    <source>
        <strain evidence="1 4">NBRC 100868</strain>
    </source>
</reference>
<evidence type="ECO:0000313" key="1">
    <source>
        <dbReference type="EMBL" id="GEM00651.1"/>
    </source>
</evidence>
<evidence type="ECO:0000313" key="2">
    <source>
        <dbReference type="EMBL" id="SFO92251.1"/>
    </source>
</evidence>
<name>A0A1I5L683_9BACI</name>
<dbReference type="EMBL" id="BJWI01000001">
    <property type="protein sequence ID" value="GEM00651.1"/>
    <property type="molecule type" value="Genomic_DNA"/>
</dbReference>
<sequence length="186" mass="21087">MSKKWIGIMAIIVLTGIASFAVLTNGAKGDNQVALRYEGVPLIIGVLSDNSLPDFDLEEADVTFQTVALNEINRDNVDAYLFTEEHFDVISEDKYSQMLRENGVFNFFVDPKKEVMTFYLENLLYSDVPEAENQAYIEGFAVLKDETKTVAIAESYQDTTKELQTSAYQSMLKELQTHKEEVFLNQ</sequence>
<gene>
    <name evidence="1" type="ORF">HHA03_01830</name>
    <name evidence="2" type="ORF">SAMN05421839_101199</name>
</gene>
<dbReference type="RefSeq" id="WP_089829450.1">
    <property type="nucleotide sequence ID" value="NZ_BJWI01000001.1"/>
</dbReference>
<keyword evidence="4" id="KW-1185">Reference proteome</keyword>
<dbReference type="Proteomes" id="UP000321547">
    <property type="component" value="Unassembled WGS sequence"/>
</dbReference>
<proteinExistence type="predicted"/>
<evidence type="ECO:0000313" key="4">
    <source>
        <dbReference type="Proteomes" id="UP000321547"/>
    </source>
</evidence>
<dbReference type="OrthoDB" id="2454533at2"/>
<protein>
    <submittedName>
        <fullName evidence="2">Uncharacterized protein</fullName>
    </submittedName>
</protein>